<reference evidence="3" key="1">
    <citation type="submission" date="2016-06" db="EMBL/GenBank/DDBJ databases">
        <authorList>
            <person name="de Vries S.P.W."/>
            <person name="Hadjirin N.F."/>
            <person name="Lay E.M."/>
            <person name="Zadoks R.N."/>
            <person name="Peacock S.J."/>
            <person name="Parkhill J."/>
            <person name="Grant A.J."/>
            <person name="Mcdougall S."/>
            <person name="Holmes M.A."/>
        </authorList>
    </citation>
    <scope>NUCLEOTIDE SEQUENCE [LARGE SCALE GENOMIC DNA]</scope>
    <source>
        <strain evidence="3">NZ1587</strain>
    </source>
</reference>
<sequence>MKSSDFKKQAKSLLKNLPGKQQLFFIPIIFIIALIAVQIHQNAIIDSGVQTSVFADLFPTLLNILASFFGLSATFTMLKVIQNKQREVSFNDLPLSFSSNLFWKIIIVGFIKWLLLIVWSLLFLLGLALVVLGIYMRQSNGWSTALWVLISGILIGLIGSTISINRQYAYSKVNPILFELVESGQYIGPADVIDRSVALTKGYKWKNFLLHLTFFGWLLLSILSFGILFVYVYPYLITSELYFYEHLKMLKAETRSN</sequence>
<dbReference type="RefSeq" id="WP_071794082.1">
    <property type="nucleotide sequence ID" value="NZ_LZDD01000002.1"/>
</dbReference>
<dbReference type="PANTHER" id="PTHR40076:SF1">
    <property type="entry name" value="MEMBRANE PROTEIN"/>
    <property type="match status" value="1"/>
</dbReference>
<keyword evidence="3" id="KW-1185">Reference proteome</keyword>
<feature type="transmembrane region" description="Helical" evidence="1">
    <location>
        <begin position="21"/>
        <end position="40"/>
    </location>
</feature>
<feature type="transmembrane region" description="Helical" evidence="1">
    <location>
        <begin position="208"/>
        <end position="233"/>
    </location>
</feature>
<name>A0A1L8MM46_9STRE</name>
<dbReference type="OrthoDB" id="9784844at2"/>
<dbReference type="STRING" id="1856638.A9Q68_07475"/>
<dbReference type="PANTHER" id="PTHR40076">
    <property type="entry name" value="MEMBRANE PROTEIN-RELATED"/>
    <property type="match status" value="1"/>
</dbReference>
<dbReference type="Pfam" id="PF06161">
    <property type="entry name" value="DUF975"/>
    <property type="match status" value="1"/>
</dbReference>
<comment type="caution">
    <text evidence="2">The sequence shown here is derived from an EMBL/GenBank/DDBJ whole genome shotgun (WGS) entry which is preliminary data.</text>
</comment>
<evidence type="ECO:0000313" key="2">
    <source>
        <dbReference type="EMBL" id="OJF71818.1"/>
    </source>
</evidence>
<protein>
    <recommendedName>
        <fullName evidence="4">Beta-carotene 15,15'-monooxygenase</fullName>
    </recommendedName>
</protein>
<evidence type="ECO:0000313" key="3">
    <source>
        <dbReference type="Proteomes" id="UP000182015"/>
    </source>
</evidence>
<dbReference type="AlphaFoldDB" id="A0A1L8MM46"/>
<dbReference type="InterPro" id="IPR010380">
    <property type="entry name" value="DUF975"/>
</dbReference>
<accession>A0A1L8MM46</accession>
<dbReference type="Proteomes" id="UP000182015">
    <property type="component" value="Unassembled WGS sequence"/>
</dbReference>
<feature type="transmembrane region" description="Helical" evidence="1">
    <location>
        <begin position="60"/>
        <end position="81"/>
    </location>
</feature>
<keyword evidence="1" id="KW-0812">Transmembrane</keyword>
<organism evidence="2 3">
    <name type="scientific">Streptococcus bovimastitidis</name>
    <dbReference type="NCBI Taxonomy" id="1856638"/>
    <lineage>
        <taxon>Bacteria</taxon>
        <taxon>Bacillati</taxon>
        <taxon>Bacillota</taxon>
        <taxon>Bacilli</taxon>
        <taxon>Lactobacillales</taxon>
        <taxon>Streptococcaceae</taxon>
        <taxon>Streptococcus</taxon>
    </lineage>
</organism>
<feature type="transmembrane region" description="Helical" evidence="1">
    <location>
        <begin position="141"/>
        <end position="162"/>
    </location>
</feature>
<keyword evidence="1" id="KW-1133">Transmembrane helix</keyword>
<feature type="transmembrane region" description="Helical" evidence="1">
    <location>
        <begin position="102"/>
        <end position="135"/>
    </location>
</feature>
<keyword evidence="1" id="KW-0472">Membrane</keyword>
<gene>
    <name evidence="2" type="ORF">A9Q68_07475</name>
</gene>
<dbReference type="EMBL" id="LZDD01000002">
    <property type="protein sequence ID" value="OJF71818.1"/>
    <property type="molecule type" value="Genomic_DNA"/>
</dbReference>
<proteinExistence type="predicted"/>
<evidence type="ECO:0008006" key="4">
    <source>
        <dbReference type="Google" id="ProtNLM"/>
    </source>
</evidence>
<evidence type="ECO:0000256" key="1">
    <source>
        <dbReference type="SAM" id="Phobius"/>
    </source>
</evidence>